<organism evidence="3 4">
    <name type="scientific">Macrolepiota fuliginosa MF-IS2</name>
    <dbReference type="NCBI Taxonomy" id="1400762"/>
    <lineage>
        <taxon>Eukaryota</taxon>
        <taxon>Fungi</taxon>
        <taxon>Dikarya</taxon>
        <taxon>Basidiomycota</taxon>
        <taxon>Agaricomycotina</taxon>
        <taxon>Agaricomycetes</taxon>
        <taxon>Agaricomycetidae</taxon>
        <taxon>Agaricales</taxon>
        <taxon>Agaricineae</taxon>
        <taxon>Agaricaceae</taxon>
        <taxon>Macrolepiota</taxon>
    </lineage>
</organism>
<feature type="domain" description="FAD dependent oxidoreductase" evidence="2">
    <location>
        <begin position="82"/>
        <end position="477"/>
    </location>
</feature>
<accession>A0A9P5XAK5</accession>
<dbReference type="PANTHER" id="PTHR13847">
    <property type="entry name" value="SARCOSINE DEHYDROGENASE-RELATED"/>
    <property type="match status" value="1"/>
</dbReference>
<protein>
    <submittedName>
        <fullName evidence="3">DAO-domain-containing protein</fullName>
    </submittedName>
</protein>
<sequence length="505" mass="55663">MPRRSSLFIYTLISTIIISVKAHNLDQQIPLVLSNHSHPRPSWSSPPVSNPTKSFWTDTPNANPLAHEGSTGPLGFGGEDVDVCVIGSGITGISAVYHLHRYLEAQGSGGVERKVVVLEAREFCSGATGRNGGHLTRNPFSGYAAREHNYGKENAKKTYRLEDYVSSSIADIVHSHGLVDTVDLVKGDHITLFFTEEEEKRALQDYKDAKEGGVDLDGVKFLDRTTMFETYGANYSGVFFPSYNLWPLKFVSGLHNITSSTESFLKLKLHTLTPVTSIDSALPSNSASKHTKWIVTTPRGALTCKNIIHATNAYAPYLLPQFQDRIIPTRGQIIALRAKTSLDRLQRLSWQANLGYEYWFPRPEEKSEDGECKPPLVILGGGRDTAGPGLDQYTVDDSVLNGRVSKTLREFLPDLFACTGMFEEGREPEMEWTGIMGFTPNGAPIVGPIEGLEGQYIAAGFTGHGMPRAFAAAEAVAGMITSKMTGTEWEAPEWLPEHYLTTWEY</sequence>
<keyword evidence="4" id="KW-1185">Reference proteome</keyword>
<dbReference type="Gene3D" id="3.50.50.60">
    <property type="entry name" value="FAD/NAD(P)-binding domain"/>
    <property type="match status" value="1"/>
</dbReference>
<dbReference type="Pfam" id="PF01266">
    <property type="entry name" value="DAO"/>
    <property type="match status" value="1"/>
</dbReference>
<name>A0A9P5XAK5_9AGAR</name>
<gene>
    <name evidence="3" type="ORF">P691DRAFT_709750</name>
</gene>
<dbReference type="PANTHER" id="PTHR13847:SF260">
    <property type="entry name" value="FAD DEPENDENT OXIDOREDUCTASE DOMAIN-CONTAINING PROTEIN"/>
    <property type="match status" value="1"/>
</dbReference>
<dbReference type="EMBL" id="MU151281">
    <property type="protein sequence ID" value="KAF9445786.1"/>
    <property type="molecule type" value="Genomic_DNA"/>
</dbReference>
<evidence type="ECO:0000313" key="4">
    <source>
        <dbReference type="Proteomes" id="UP000807342"/>
    </source>
</evidence>
<dbReference type="InterPro" id="IPR006076">
    <property type="entry name" value="FAD-dep_OxRdtase"/>
</dbReference>
<dbReference type="Gene3D" id="3.30.9.10">
    <property type="entry name" value="D-Amino Acid Oxidase, subunit A, domain 2"/>
    <property type="match status" value="1"/>
</dbReference>
<dbReference type="OrthoDB" id="429143at2759"/>
<proteinExistence type="predicted"/>
<evidence type="ECO:0000256" key="1">
    <source>
        <dbReference type="SAM" id="SignalP"/>
    </source>
</evidence>
<feature type="signal peptide" evidence="1">
    <location>
        <begin position="1"/>
        <end position="22"/>
    </location>
</feature>
<keyword evidence="1" id="KW-0732">Signal</keyword>
<dbReference type="GO" id="GO:0005737">
    <property type="term" value="C:cytoplasm"/>
    <property type="evidence" value="ECO:0007669"/>
    <property type="project" value="TreeGrafter"/>
</dbReference>
<evidence type="ECO:0000259" key="2">
    <source>
        <dbReference type="Pfam" id="PF01266"/>
    </source>
</evidence>
<comment type="caution">
    <text evidence="3">The sequence shown here is derived from an EMBL/GenBank/DDBJ whole genome shotgun (WGS) entry which is preliminary data.</text>
</comment>
<dbReference type="InterPro" id="IPR036188">
    <property type="entry name" value="FAD/NAD-bd_sf"/>
</dbReference>
<feature type="chain" id="PRO_5040354346" evidence="1">
    <location>
        <begin position="23"/>
        <end position="505"/>
    </location>
</feature>
<reference evidence="3" key="1">
    <citation type="submission" date="2020-11" db="EMBL/GenBank/DDBJ databases">
        <authorList>
            <consortium name="DOE Joint Genome Institute"/>
            <person name="Ahrendt S."/>
            <person name="Riley R."/>
            <person name="Andreopoulos W."/>
            <person name="Labutti K."/>
            <person name="Pangilinan J."/>
            <person name="Ruiz-Duenas F.J."/>
            <person name="Barrasa J.M."/>
            <person name="Sanchez-Garcia M."/>
            <person name="Camarero S."/>
            <person name="Miyauchi S."/>
            <person name="Serrano A."/>
            <person name="Linde D."/>
            <person name="Babiker R."/>
            <person name="Drula E."/>
            <person name="Ayuso-Fernandez I."/>
            <person name="Pacheco R."/>
            <person name="Padilla G."/>
            <person name="Ferreira P."/>
            <person name="Barriuso J."/>
            <person name="Kellner H."/>
            <person name="Castanera R."/>
            <person name="Alfaro M."/>
            <person name="Ramirez L."/>
            <person name="Pisabarro A.G."/>
            <person name="Kuo A."/>
            <person name="Tritt A."/>
            <person name="Lipzen A."/>
            <person name="He G."/>
            <person name="Yan M."/>
            <person name="Ng V."/>
            <person name="Cullen D."/>
            <person name="Martin F."/>
            <person name="Rosso M.-N."/>
            <person name="Henrissat B."/>
            <person name="Hibbett D."/>
            <person name="Martinez A.T."/>
            <person name="Grigoriev I.V."/>
        </authorList>
    </citation>
    <scope>NUCLEOTIDE SEQUENCE</scope>
    <source>
        <strain evidence="3">MF-IS2</strain>
    </source>
</reference>
<dbReference type="SUPFAM" id="SSF51905">
    <property type="entry name" value="FAD/NAD(P)-binding domain"/>
    <property type="match status" value="1"/>
</dbReference>
<dbReference type="AlphaFoldDB" id="A0A9P5XAK5"/>
<evidence type="ECO:0000313" key="3">
    <source>
        <dbReference type="EMBL" id="KAF9445786.1"/>
    </source>
</evidence>
<dbReference type="Proteomes" id="UP000807342">
    <property type="component" value="Unassembled WGS sequence"/>
</dbReference>